<proteinExistence type="predicted"/>
<dbReference type="InterPro" id="IPR043472">
    <property type="entry name" value="Macro_dom-like"/>
</dbReference>
<feature type="region of interest" description="Disordered" evidence="1">
    <location>
        <begin position="852"/>
        <end position="882"/>
    </location>
</feature>
<feature type="domain" description="G8" evidence="3">
    <location>
        <begin position="416"/>
        <end position="449"/>
    </location>
</feature>
<dbReference type="InterPro" id="IPR019261">
    <property type="entry name" value="PARG_cat_microbial"/>
</dbReference>
<evidence type="ECO:0000259" key="2">
    <source>
        <dbReference type="Pfam" id="PF10021"/>
    </source>
</evidence>
<dbReference type="NCBIfam" id="TIGR02452">
    <property type="entry name" value="TIGR02452 family protein"/>
    <property type="match status" value="1"/>
</dbReference>
<feature type="domain" description="Microbial-type PARG catalytic" evidence="2">
    <location>
        <begin position="560"/>
        <end position="681"/>
    </location>
</feature>
<evidence type="ECO:0000313" key="4">
    <source>
        <dbReference type="EMBL" id="CAE7248880.1"/>
    </source>
</evidence>
<feature type="compositionally biased region" description="Low complexity" evidence="1">
    <location>
        <begin position="858"/>
        <end position="873"/>
    </location>
</feature>
<dbReference type="EMBL" id="CAJNDS010001125">
    <property type="protein sequence ID" value="CAE7248880.1"/>
    <property type="molecule type" value="Genomic_DNA"/>
</dbReference>
<sequence length="919" mass="98998">MLLLLWQKEPATESQTAREEVTKVRGSEEVHHQGADTYVEATVCGRPCEVAAGQVSSTYSSLECIVPNAAASSRRAGRPSSENYQVLPNARVISRNAGLATVATPVGSPGAQFCGNSRPPQVCFHGVGEAHFEVGHPTCVAAFDDDPEIVGGVDFGPFTNARVEKIRWHPLYDDMEADLYINSKIQIGQLSSSQTCWDSAGLKLELSQLDPGAVPKIDWTDITTITWPTTPLIGRYVRFLSPTGNCQLTEMQVIGQLVAPSDTCQAWRGGIHNDEVFGQAFTSRGLQQKGRVPAPAYSERWVTSDDVNSTVTFALDKPTVNSISPSNGTARGGTLGAEDLRLTGLGRTGGVLQVTTPRNRGIFPPSVKLFVSGWRYLDRWSLLDTWANQAGTWAVLQKRLSSADFSANPSGVDLLGGVLVFDNKDIHLQATYIWVKGGTMEIGTEAQPFMPVIGGKVLAVSNTQLLGPRWGGKSQDSHLADPVWFTYREMGDNAVEEGNARTCVLLQYYRYRTLGGVLRRAVHIDAATLGRATPGADGSFAWIRQANAETDRAARRGIAGQTEELIDARGFVLEGKSVLLRHVSSSLAGTRLVSPSIGSWPTADSWMPDLRCESKAPVFEQKTVLDAAEDYCKRGFRVAAVNAASAYHAGGGFATGGRHALEESMCIQSTLFPSLQYGEKLAKEAGVSSPSFVPPRRDGTPWMPHLPADGVLLSPFVEVFRRGTNEGYPFMAEPYTLQAVVSVAMPNRNPSMSDSPVDAPSDPVEYAEALKSRWRATLVAAKEVNADCVILPDAGCGVFKNDPKAVGAALGEMLCLLGGAFDRVVIASPVPAGRVCAEAAAQAALPGSLKPATVSIPSSRTARSSWSRSTSSSGMEAHRKSGSLPLARTSKWTFSTWPKWWRAPHAHEQCSEWNRAPKP</sequence>
<evidence type="ECO:0000313" key="5">
    <source>
        <dbReference type="Proteomes" id="UP000604046"/>
    </source>
</evidence>
<dbReference type="Proteomes" id="UP000604046">
    <property type="component" value="Unassembled WGS sequence"/>
</dbReference>
<accession>A0A812LM51</accession>
<gene>
    <name evidence="4" type="ORF">SNAT2548_LOCUS12093</name>
</gene>
<evidence type="ECO:0000259" key="3">
    <source>
        <dbReference type="Pfam" id="PF10162"/>
    </source>
</evidence>
<reference evidence="4" key="1">
    <citation type="submission" date="2021-02" db="EMBL/GenBank/DDBJ databases">
        <authorList>
            <person name="Dougan E. K."/>
            <person name="Rhodes N."/>
            <person name="Thang M."/>
            <person name="Chan C."/>
        </authorList>
    </citation>
    <scope>NUCLEOTIDE SEQUENCE</scope>
</reference>
<evidence type="ECO:0000256" key="1">
    <source>
        <dbReference type="SAM" id="MobiDB-lite"/>
    </source>
</evidence>
<comment type="caution">
    <text evidence="4">The sequence shown here is derived from an EMBL/GenBank/DDBJ whole genome shotgun (WGS) entry which is preliminary data.</text>
</comment>
<dbReference type="InterPro" id="IPR019316">
    <property type="entry name" value="G8_domain"/>
</dbReference>
<dbReference type="PANTHER" id="PTHR35596">
    <property type="entry name" value="DUF2263 DOMAIN-CONTAINING PROTEIN"/>
    <property type="match status" value="1"/>
</dbReference>
<evidence type="ECO:0008006" key="6">
    <source>
        <dbReference type="Google" id="ProtNLM"/>
    </source>
</evidence>
<keyword evidence="5" id="KW-1185">Reference proteome</keyword>
<dbReference type="Pfam" id="PF10162">
    <property type="entry name" value="G8"/>
    <property type="match status" value="1"/>
</dbReference>
<dbReference type="Pfam" id="PF10021">
    <property type="entry name" value="PARG_cat_microb"/>
    <property type="match status" value="1"/>
</dbReference>
<dbReference type="PANTHER" id="PTHR35596:SF1">
    <property type="entry name" value="MICROBIAL-TYPE PARG CATALYTIC DOMAIN-CONTAINING PROTEIN"/>
    <property type="match status" value="1"/>
</dbReference>
<dbReference type="OrthoDB" id="427625at2759"/>
<name>A0A812LM51_9DINO</name>
<dbReference type="Gene3D" id="3.40.220.10">
    <property type="entry name" value="Leucine Aminopeptidase, subunit E, domain 1"/>
    <property type="match status" value="1"/>
</dbReference>
<dbReference type="InterPro" id="IPR012664">
    <property type="entry name" value="CHP02452"/>
</dbReference>
<dbReference type="AlphaFoldDB" id="A0A812LM51"/>
<protein>
    <recommendedName>
        <fullName evidence="6">Microbial-type PARG catalytic domain-containing protein</fullName>
    </recommendedName>
</protein>
<organism evidence="4 5">
    <name type="scientific">Symbiodinium natans</name>
    <dbReference type="NCBI Taxonomy" id="878477"/>
    <lineage>
        <taxon>Eukaryota</taxon>
        <taxon>Sar</taxon>
        <taxon>Alveolata</taxon>
        <taxon>Dinophyceae</taxon>
        <taxon>Suessiales</taxon>
        <taxon>Symbiodiniaceae</taxon>
        <taxon>Symbiodinium</taxon>
    </lineage>
</organism>